<evidence type="ECO:0008006" key="4">
    <source>
        <dbReference type="Google" id="ProtNLM"/>
    </source>
</evidence>
<dbReference type="AlphaFoldDB" id="A0A9P6H5S0"/>
<protein>
    <recommendedName>
        <fullName evidence="4">Glycopeptide</fullName>
    </recommendedName>
</protein>
<feature type="signal peptide" evidence="1">
    <location>
        <begin position="1"/>
        <end position="20"/>
    </location>
</feature>
<proteinExistence type="predicted"/>
<accession>A0A9P6H5S0</accession>
<dbReference type="EMBL" id="WIUZ02000017">
    <property type="protein sequence ID" value="KAF9780091.1"/>
    <property type="molecule type" value="Genomic_DNA"/>
</dbReference>
<gene>
    <name evidence="2" type="ORF">BJ322DRAFT_1112767</name>
</gene>
<feature type="chain" id="PRO_5040336622" description="Glycopeptide" evidence="1">
    <location>
        <begin position="21"/>
        <end position="164"/>
    </location>
</feature>
<comment type="caution">
    <text evidence="2">The sequence shown here is derived from an EMBL/GenBank/DDBJ whole genome shotgun (WGS) entry which is preliminary data.</text>
</comment>
<evidence type="ECO:0000256" key="1">
    <source>
        <dbReference type="SAM" id="SignalP"/>
    </source>
</evidence>
<organism evidence="2 3">
    <name type="scientific">Thelephora terrestris</name>
    <dbReference type="NCBI Taxonomy" id="56493"/>
    <lineage>
        <taxon>Eukaryota</taxon>
        <taxon>Fungi</taxon>
        <taxon>Dikarya</taxon>
        <taxon>Basidiomycota</taxon>
        <taxon>Agaricomycotina</taxon>
        <taxon>Agaricomycetes</taxon>
        <taxon>Thelephorales</taxon>
        <taxon>Thelephoraceae</taxon>
        <taxon>Thelephora</taxon>
    </lineage>
</organism>
<reference evidence="2" key="2">
    <citation type="submission" date="2020-11" db="EMBL/GenBank/DDBJ databases">
        <authorList>
            <consortium name="DOE Joint Genome Institute"/>
            <person name="Kuo A."/>
            <person name="Miyauchi S."/>
            <person name="Kiss E."/>
            <person name="Drula E."/>
            <person name="Kohler A."/>
            <person name="Sanchez-Garcia M."/>
            <person name="Andreopoulos B."/>
            <person name="Barry K.W."/>
            <person name="Bonito G."/>
            <person name="Buee M."/>
            <person name="Carver A."/>
            <person name="Chen C."/>
            <person name="Cichocki N."/>
            <person name="Clum A."/>
            <person name="Culley D."/>
            <person name="Crous P.W."/>
            <person name="Fauchery L."/>
            <person name="Girlanda M."/>
            <person name="Hayes R."/>
            <person name="Keri Z."/>
            <person name="Labutti K."/>
            <person name="Lipzen A."/>
            <person name="Lombard V."/>
            <person name="Magnuson J."/>
            <person name="Maillard F."/>
            <person name="Morin E."/>
            <person name="Murat C."/>
            <person name="Nolan M."/>
            <person name="Ohm R."/>
            <person name="Pangilinan J."/>
            <person name="Pereira M."/>
            <person name="Perotto S."/>
            <person name="Peter M."/>
            <person name="Riley R."/>
            <person name="Sitrit Y."/>
            <person name="Stielow B."/>
            <person name="Szollosi G."/>
            <person name="Zifcakova L."/>
            <person name="Stursova M."/>
            <person name="Spatafora J.W."/>
            <person name="Tedersoo L."/>
            <person name="Vaario L.-M."/>
            <person name="Yamada A."/>
            <person name="Yan M."/>
            <person name="Wang P."/>
            <person name="Xu J."/>
            <person name="Bruns T."/>
            <person name="Baldrian P."/>
            <person name="Vilgalys R."/>
            <person name="Henrissat B."/>
            <person name="Grigoriev I.V."/>
            <person name="Hibbett D."/>
            <person name="Nagy L.G."/>
            <person name="Martin F.M."/>
        </authorList>
    </citation>
    <scope>NUCLEOTIDE SEQUENCE</scope>
    <source>
        <strain evidence="2">UH-Tt-Lm1</strain>
    </source>
</reference>
<evidence type="ECO:0000313" key="2">
    <source>
        <dbReference type="EMBL" id="KAF9780091.1"/>
    </source>
</evidence>
<dbReference type="Proteomes" id="UP000736335">
    <property type="component" value="Unassembled WGS sequence"/>
</dbReference>
<dbReference type="PROSITE" id="PS51257">
    <property type="entry name" value="PROKAR_LIPOPROTEIN"/>
    <property type="match status" value="1"/>
</dbReference>
<reference evidence="2" key="1">
    <citation type="journal article" date="2020" name="Nat. Commun.">
        <title>Large-scale genome sequencing of mycorrhizal fungi provides insights into the early evolution of symbiotic traits.</title>
        <authorList>
            <person name="Miyauchi S."/>
            <person name="Kiss E."/>
            <person name="Kuo A."/>
            <person name="Drula E."/>
            <person name="Kohler A."/>
            <person name="Sanchez-Garcia M."/>
            <person name="Morin E."/>
            <person name="Andreopoulos B."/>
            <person name="Barry K.W."/>
            <person name="Bonito G."/>
            <person name="Buee M."/>
            <person name="Carver A."/>
            <person name="Chen C."/>
            <person name="Cichocki N."/>
            <person name="Clum A."/>
            <person name="Culley D."/>
            <person name="Crous P.W."/>
            <person name="Fauchery L."/>
            <person name="Girlanda M."/>
            <person name="Hayes R.D."/>
            <person name="Keri Z."/>
            <person name="LaButti K."/>
            <person name="Lipzen A."/>
            <person name="Lombard V."/>
            <person name="Magnuson J."/>
            <person name="Maillard F."/>
            <person name="Murat C."/>
            <person name="Nolan M."/>
            <person name="Ohm R.A."/>
            <person name="Pangilinan J."/>
            <person name="Pereira M.F."/>
            <person name="Perotto S."/>
            <person name="Peter M."/>
            <person name="Pfister S."/>
            <person name="Riley R."/>
            <person name="Sitrit Y."/>
            <person name="Stielow J.B."/>
            <person name="Szollosi G."/>
            <person name="Zifcakova L."/>
            <person name="Stursova M."/>
            <person name="Spatafora J.W."/>
            <person name="Tedersoo L."/>
            <person name="Vaario L.M."/>
            <person name="Yamada A."/>
            <person name="Yan M."/>
            <person name="Wang P."/>
            <person name="Xu J."/>
            <person name="Bruns T."/>
            <person name="Baldrian P."/>
            <person name="Vilgalys R."/>
            <person name="Dunand C."/>
            <person name="Henrissat B."/>
            <person name="Grigoriev I.V."/>
            <person name="Hibbett D."/>
            <person name="Nagy L.G."/>
            <person name="Martin F.M."/>
        </authorList>
    </citation>
    <scope>NUCLEOTIDE SEQUENCE</scope>
    <source>
        <strain evidence="2">UH-Tt-Lm1</strain>
    </source>
</reference>
<keyword evidence="1" id="KW-0732">Signal</keyword>
<sequence length="164" mass="17459">MHALYRIFAVLALIVACVTAETILTAEKHVVSFNNKCKHGIPTLISQKGQVLSTGGSYTSNGPLIGAIAYLQTGSCGLNGDHCTTVETTLKNPTCPGCGSSTDLTLIPPHTFSTSTGFSYKNGCDGQGHTCNNQNCPYAFRHPMDTWVQVACQVDNVNLVITFC</sequence>
<keyword evidence="3" id="KW-1185">Reference proteome</keyword>
<name>A0A9P6H5S0_9AGAM</name>
<evidence type="ECO:0000313" key="3">
    <source>
        <dbReference type="Proteomes" id="UP000736335"/>
    </source>
</evidence>
<dbReference type="OrthoDB" id="3342934at2759"/>